<dbReference type="CDD" id="cd01949">
    <property type="entry name" value="GGDEF"/>
    <property type="match status" value="1"/>
</dbReference>
<dbReference type="InterPro" id="IPR029787">
    <property type="entry name" value="Nucleotide_cyclase"/>
</dbReference>
<gene>
    <name evidence="3" type="ORF">ICL16_28775</name>
</gene>
<evidence type="ECO:0000259" key="2">
    <source>
        <dbReference type="PROSITE" id="PS50887"/>
    </source>
</evidence>
<evidence type="ECO:0000313" key="4">
    <source>
        <dbReference type="Proteomes" id="UP000629098"/>
    </source>
</evidence>
<dbReference type="Proteomes" id="UP000629098">
    <property type="component" value="Unassembled WGS sequence"/>
</dbReference>
<dbReference type="SMART" id="SM00267">
    <property type="entry name" value="GGDEF"/>
    <property type="match status" value="1"/>
</dbReference>
<dbReference type="EMBL" id="JACXAE010000086">
    <property type="protein sequence ID" value="MBD2775944.1"/>
    <property type="molecule type" value="Genomic_DNA"/>
</dbReference>
<accession>A0A8J6XHG1</accession>
<dbReference type="SUPFAM" id="SSF55073">
    <property type="entry name" value="Nucleotide cyclase"/>
    <property type="match status" value="1"/>
</dbReference>
<dbReference type="FunFam" id="3.30.70.270:FF:000001">
    <property type="entry name" value="Diguanylate cyclase domain protein"/>
    <property type="match status" value="1"/>
</dbReference>
<dbReference type="Pfam" id="PF00990">
    <property type="entry name" value="GGDEF"/>
    <property type="match status" value="1"/>
</dbReference>
<dbReference type="PANTHER" id="PTHR44757:SF2">
    <property type="entry name" value="BIOFILM ARCHITECTURE MAINTENANCE PROTEIN MBAA"/>
    <property type="match status" value="1"/>
</dbReference>
<dbReference type="NCBIfam" id="TIGR00254">
    <property type="entry name" value="GGDEF"/>
    <property type="match status" value="1"/>
</dbReference>
<sequence length="459" mass="52205">MAISQTGLILGAIATYRMQVEKSLRDSNKQLAYNAAHDKLTGLPNRYLFIERLHRAFDSSRSDSVFAVLFLDLDRFKVINDSMGHLVGDQLLIAIVGRLKACLRPVDTIARFGGDEFIILLENLSDVSDTIGIAERIQTELRLPFNLNEQEVFITVSIGIALSATGYSQPEDMLRDADIAMYRAKNQAPARYEIFNTRMHQKAVVRLQMETDLRRAIERQEFLMYYQPIVSLETGRIIGFESLLRWQHPQRGLVSPTKFIPIAEETELICCIDKWVMGESIRQMQHWQQIQSVPLSISVNVCHKQFIQPNLVEQISQIIQETSFDANHLKLEITEKVMMEQSATTKLTQLKALGIRLAIDDFGTGYSSLSRLHSFPIDELKIDRSFVRKINTEQGKQITETIITLSQKLRVDVTAEGIETAQQLAQIRNLKCQYGQGYFFSPPLPSQSAEALIVANPQW</sequence>
<dbReference type="InterPro" id="IPR035919">
    <property type="entry name" value="EAL_sf"/>
</dbReference>
<evidence type="ECO:0000313" key="3">
    <source>
        <dbReference type="EMBL" id="MBD2775944.1"/>
    </source>
</evidence>
<proteinExistence type="predicted"/>
<organism evidence="3 4">
    <name type="scientific">Iningainema tapete BLCC-T55</name>
    <dbReference type="NCBI Taxonomy" id="2748662"/>
    <lineage>
        <taxon>Bacteria</taxon>
        <taxon>Bacillati</taxon>
        <taxon>Cyanobacteriota</taxon>
        <taxon>Cyanophyceae</taxon>
        <taxon>Nostocales</taxon>
        <taxon>Scytonemataceae</taxon>
        <taxon>Iningainema tapete</taxon>
    </lineage>
</organism>
<dbReference type="InterPro" id="IPR052155">
    <property type="entry name" value="Biofilm_reg_signaling"/>
</dbReference>
<dbReference type="CDD" id="cd01948">
    <property type="entry name" value="EAL"/>
    <property type="match status" value="1"/>
</dbReference>
<dbReference type="PROSITE" id="PS50887">
    <property type="entry name" value="GGDEF"/>
    <property type="match status" value="1"/>
</dbReference>
<dbReference type="InterPro" id="IPR001633">
    <property type="entry name" value="EAL_dom"/>
</dbReference>
<dbReference type="Gene3D" id="3.30.70.270">
    <property type="match status" value="1"/>
</dbReference>
<dbReference type="Pfam" id="PF00563">
    <property type="entry name" value="EAL"/>
    <property type="match status" value="1"/>
</dbReference>
<dbReference type="PANTHER" id="PTHR44757">
    <property type="entry name" value="DIGUANYLATE CYCLASE DGCP"/>
    <property type="match status" value="1"/>
</dbReference>
<name>A0A8J6XHG1_9CYAN</name>
<dbReference type="AlphaFoldDB" id="A0A8J6XHG1"/>
<protein>
    <submittedName>
        <fullName evidence="3">EAL domain-containing protein</fullName>
    </submittedName>
</protein>
<feature type="domain" description="EAL" evidence="1">
    <location>
        <begin position="206"/>
        <end position="457"/>
    </location>
</feature>
<evidence type="ECO:0000259" key="1">
    <source>
        <dbReference type="PROSITE" id="PS50883"/>
    </source>
</evidence>
<dbReference type="InterPro" id="IPR043128">
    <property type="entry name" value="Rev_trsase/Diguanyl_cyclase"/>
</dbReference>
<dbReference type="Gene3D" id="3.20.20.450">
    <property type="entry name" value="EAL domain"/>
    <property type="match status" value="1"/>
</dbReference>
<dbReference type="PROSITE" id="PS50883">
    <property type="entry name" value="EAL"/>
    <property type="match status" value="1"/>
</dbReference>
<dbReference type="SMART" id="SM00052">
    <property type="entry name" value="EAL"/>
    <property type="match status" value="1"/>
</dbReference>
<dbReference type="InterPro" id="IPR000160">
    <property type="entry name" value="GGDEF_dom"/>
</dbReference>
<dbReference type="FunFam" id="3.20.20.450:FF:000001">
    <property type="entry name" value="Cyclic di-GMP phosphodiesterase yahA"/>
    <property type="match status" value="1"/>
</dbReference>
<dbReference type="SUPFAM" id="SSF141868">
    <property type="entry name" value="EAL domain-like"/>
    <property type="match status" value="1"/>
</dbReference>
<reference evidence="3" key="1">
    <citation type="submission" date="2020-09" db="EMBL/GenBank/DDBJ databases">
        <title>Iningainema tapete sp. nov. (Scytonemataceae, Cyanobacteria) from greenhouses in central Florida (USA) produces two types of nodularin with biosynthetic potential for microcystin-LR and anabaenopeptins.</title>
        <authorList>
            <person name="Berthold D.E."/>
            <person name="Lefler F.W."/>
            <person name="Huang I.-S."/>
            <person name="Abdulla H."/>
            <person name="Zimba P.V."/>
            <person name="Laughinghouse H.D. IV."/>
        </authorList>
    </citation>
    <scope>NUCLEOTIDE SEQUENCE</scope>
    <source>
        <strain evidence="3">BLCCT55</strain>
    </source>
</reference>
<keyword evidence="4" id="KW-1185">Reference proteome</keyword>
<comment type="caution">
    <text evidence="3">The sequence shown here is derived from an EMBL/GenBank/DDBJ whole genome shotgun (WGS) entry which is preliminary data.</text>
</comment>
<feature type="domain" description="GGDEF" evidence="2">
    <location>
        <begin position="64"/>
        <end position="197"/>
    </location>
</feature>